<dbReference type="Pfam" id="PF00043">
    <property type="entry name" value="GST_C"/>
    <property type="match status" value="1"/>
</dbReference>
<name>A0A0M2PX17_PROHO</name>
<dbReference type="InterPro" id="IPR036282">
    <property type="entry name" value="Glutathione-S-Trfase_C_sf"/>
</dbReference>
<dbReference type="EMBL" id="AJTX02000003">
    <property type="protein sequence ID" value="KKJ00720.1"/>
    <property type="molecule type" value="Genomic_DNA"/>
</dbReference>
<dbReference type="GO" id="GO:0004364">
    <property type="term" value="F:glutathione transferase activity"/>
    <property type="evidence" value="ECO:0007669"/>
    <property type="project" value="TreeGrafter"/>
</dbReference>
<dbReference type="Gene3D" id="1.20.1050.10">
    <property type="match status" value="1"/>
</dbReference>
<proteinExistence type="predicted"/>
<accession>A0A0M2PX17</accession>
<dbReference type="SUPFAM" id="SSF47616">
    <property type="entry name" value="GST C-terminal domain-like"/>
    <property type="match status" value="1"/>
</dbReference>
<keyword evidence="3" id="KW-1185">Reference proteome</keyword>
<dbReference type="InterPro" id="IPR004046">
    <property type="entry name" value="GST_C"/>
</dbReference>
<dbReference type="Pfam" id="PF13417">
    <property type="entry name" value="GST_N_3"/>
    <property type="match status" value="1"/>
</dbReference>
<dbReference type="PANTHER" id="PTHR42673">
    <property type="entry name" value="MALEYLACETOACETATE ISOMERASE"/>
    <property type="match status" value="1"/>
</dbReference>
<comment type="caution">
    <text evidence="2">The sequence shown here is derived from an EMBL/GenBank/DDBJ whole genome shotgun (WGS) entry which is preliminary data.</text>
</comment>
<dbReference type="RefSeq" id="WP_017714596.1">
    <property type="nucleotide sequence ID" value="NZ_KB235944.1"/>
</dbReference>
<gene>
    <name evidence="2" type="ORF">PROH_05455</name>
</gene>
<dbReference type="InterPro" id="IPR004045">
    <property type="entry name" value="Glutathione_S-Trfase_N"/>
</dbReference>
<dbReference type="Proteomes" id="UP000034681">
    <property type="component" value="Unassembled WGS sequence"/>
</dbReference>
<dbReference type="GO" id="GO:0006749">
    <property type="term" value="P:glutathione metabolic process"/>
    <property type="evidence" value="ECO:0007669"/>
    <property type="project" value="TreeGrafter"/>
</dbReference>
<reference evidence="2" key="1">
    <citation type="submission" date="2012-04" db="EMBL/GenBank/DDBJ databases">
        <authorList>
            <person name="Borisov I.G."/>
            <person name="Ivanikova N.V."/>
            <person name="Pinevich A.V."/>
        </authorList>
    </citation>
    <scope>NUCLEOTIDE SEQUENCE</scope>
    <source>
        <strain evidence="2">CALU 1027</strain>
    </source>
</reference>
<dbReference type="eggNOG" id="COG0625">
    <property type="taxonomic scope" value="Bacteria"/>
</dbReference>
<protein>
    <submittedName>
        <fullName evidence="2">Glutathione S-transferase</fullName>
    </submittedName>
</protein>
<dbReference type="PANTHER" id="PTHR42673:SF4">
    <property type="entry name" value="MALEYLACETOACETATE ISOMERASE"/>
    <property type="match status" value="1"/>
</dbReference>
<dbReference type="SUPFAM" id="SSF52833">
    <property type="entry name" value="Thioredoxin-like"/>
    <property type="match status" value="1"/>
</dbReference>
<dbReference type="GO" id="GO:0016034">
    <property type="term" value="F:maleylacetoacetate isomerase activity"/>
    <property type="evidence" value="ECO:0007669"/>
    <property type="project" value="TreeGrafter"/>
</dbReference>
<dbReference type="AlphaFoldDB" id="A0A0M2PX17"/>
<dbReference type="Gene3D" id="3.40.30.10">
    <property type="entry name" value="Glutaredoxin"/>
    <property type="match status" value="1"/>
</dbReference>
<dbReference type="OrthoDB" id="465590at2"/>
<dbReference type="CDD" id="cd00570">
    <property type="entry name" value="GST_N_family"/>
    <property type="match status" value="1"/>
</dbReference>
<evidence type="ECO:0000313" key="2">
    <source>
        <dbReference type="EMBL" id="KKJ00720.1"/>
    </source>
</evidence>
<dbReference type="GO" id="GO:0006559">
    <property type="term" value="P:L-phenylalanine catabolic process"/>
    <property type="evidence" value="ECO:0007669"/>
    <property type="project" value="TreeGrafter"/>
</dbReference>
<dbReference type="CDD" id="cd00299">
    <property type="entry name" value="GST_C_family"/>
    <property type="match status" value="1"/>
</dbReference>
<evidence type="ECO:0000259" key="1">
    <source>
        <dbReference type="PROSITE" id="PS50404"/>
    </source>
</evidence>
<sequence length="251" mass="28154">MLELYQFELSHYSEKVRFVLDYKELPYRKIEVLPGLGQLDLYRISGQRQVPVLKDGGTIIADSTAIIQHLEQEYSTRPVIPTDSPQQGLCLLMEEWADASIGLNARKVLLGSLGQNAALRQGLLPPDTPEVLRSLTDSMAEFLSPDRWGWLGSGVGFSAGDIDHAHRDLRQNLEALCLILKEQPFLVADTPTLADFAVASLMMYVKFPNHPAVKIPEALKGQGVQGLADDPHFAAFFTWRDRLYTNYRRSD</sequence>
<dbReference type="InterPro" id="IPR036249">
    <property type="entry name" value="Thioredoxin-like_sf"/>
</dbReference>
<dbReference type="STRING" id="317619.GCA_000332315_04510"/>
<organism evidence="2 3">
    <name type="scientific">Prochlorothrix hollandica PCC 9006 = CALU 1027</name>
    <dbReference type="NCBI Taxonomy" id="317619"/>
    <lineage>
        <taxon>Bacteria</taxon>
        <taxon>Bacillati</taxon>
        <taxon>Cyanobacteriota</taxon>
        <taxon>Cyanophyceae</taxon>
        <taxon>Prochlorotrichales</taxon>
        <taxon>Prochlorotrichaceae</taxon>
        <taxon>Prochlorothrix</taxon>
    </lineage>
</organism>
<evidence type="ECO:0000313" key="3">
    <source>
        <dbReference type="Proteomes" id="UP000034681"/>
    </source>
</evidence>
<dbReference type="PROSITE" id="PS50404">
    <property type="entry name" value="GST_NTER"/>
    <property type="match status" value="1"/>
</dbReference>
<feature type="domain" description="GST N-terminal" evidence="1">
    <location>
        <begin position="1"/>
        <end position="78"/>
    </location>
</feature>